<evidence type="ECO:0000256" key="3">
    <source>
        <dbReference type="ARBA" id="ARBA00010838"/>
    </source>
</evidence>
<dbReference type="InterPro" id="IPR001360">
    <property type="entry name" value="Glyco_hydro_1"/>
</dbReference>
<dbReference type="InterPro" id="IPR017736">
    <property type="entry name" value="Glyco_hydro_1_beta-glucosidase"/>
</dbReference>
<feature type="active site" description="Nucleophile" evidence="10 12">
    <location>
        <position position="348"/>
    </location>
</feature>
<feature type="binding site" evidence="11">
    <location>
        <position position="20"/>
    </location>
    <ligand>
        <name>substrate</name>
    </ligand>
</feature>
<evidence type="ECO:0000256" key="7">
    <source>
        <dbReference type="ARBA" id="ARBA00023277"/>
    </source>
</evidence>
<evidence type="ECO:0000256" key="10">
    <source>
        <dbReference type="PIRSR" id="PIRSR617736-1"/>
    </source>
</evidence>
<gene>
    <name evidence="14" type="ordered locus">THA_1926</name>
</gene>
<feature type="binding site" evidence="11">
    <location>
        <position position="394"/>
    </location>
    <ligand>
        <name>substrate</name>
    </ligand>
</feature>
<name>B7IEC2_THEAB</name>
<evidence type="ECO:0000313" key="15">
    <source>
        <dbReference type="Proteomes" id="UP000002453"/>
    </source>
</evidence>
<keyword evidence="8 13" id="KW-0326">Glycosidase</keyword>
<dbReference type="PROSITE" id="PS00572">
    <property type="entry name" value="GLYCOSYL_HYDROL_F1_1"/>
    <property type="match status" value="1"/>
</dbReference>
<dbReference type="STRING" id="484019.THA_1926"/>
<dbReference type="KEGG" id="taf:THA_1926"/>
<evidence type="ECO:0000256" key="13">
    <source>
        <dbReference type="RuleBase" id="RU361175"/>
    </source>
</evidence>
<keyword evidence="15" id="KW-1185">Reference proteome</keyword>
<keyword evidence="7" id="KW-0119">Carbohydrate metabolism</keyword>
<dbReference type="InterPro" id="IPR017853">
    <property type="entry name" value="GH"/>
</dbReference>
<dbReference type="AlphaFoldDB" id="B7IEC2"/>
<sequence length="441" mass="51818">MERNDFPKDFIFGVATASYQIEGAYNEDGKVPSIWDVFSHTPGKIKNNENGDVACDHYHRYEEDIKIMKDIGVDAYRFSISWPRVMKNTKEKNEKGIDFYNKLIDKLLENNIIPFITIYHWDLPLFLYEKGGWLNDDIALYFQDYSSILFQNFGDRVKHWITLNEPWCSSFLGYFYGIHAPGHKNLQEAIKAAHNLLRAHGYSVEAFRDLVKDGKIGITNVTTKVEPADETEEDFYVVLLVDELTNGWFYDPIIFGRYPENARAILQRNGIDIFENDMDIISKKIDFFGINYYTRQLVKYAPEEPFMFKTIEGELEKTEMGWEIYPEGLYDMLLKIYNRYKTPLYITENGMAGPDKIENGKVHDTYRINYLKSHFENALKAIKDGVDLKGYFIWTLMDNFEWAEGYSKRFGIVYTDYTTQKRYLKDSAIWLKKFLEGEINL</sequence>
<dbReference type="Pfam" id="PF00232">
    <property type="entry name" value="Glyco_hydro_1"/>
    <property type="match status" value="1"/>
</dbReference>
<keyword evidence="9" id="KW-0624">Polysaccharide degradation</keyword>
<keyword evidence="5 13" id="KW-0378">Hydrolase</keyword>
<evidence type="ECO:0000256" key="4">
    <source>
        <dbReference type="ARBA" id="ARBA00012744"/>
    </source>
</evidence>
<accession>B7IEC2</accession>
<dbReference type="InterPro" id="IPR018120">
    <property type="entry name" value="Glyco_hydro_1_AS"/>
</dbReference>
<dbReference type="HOGENOM" id="CLU_001859_1_3_0"/>
<evidence type="ECO:0000313" key="14">
    <source>
        <dbReference type="EMBL" id="ACJ76349.1"/>
    </source>
</evidence>
<evidence type="ECO:0000256" key="5">
    <source>
        <dbReference type="ARBA" id="ARBA00022801"/>
    </source>
</evidence>
<dbReference type="EC" id="3.2.1.21" evidence="4 13"/>
<evidence type="ECO:0000256" key="12">
    <source>
        <dbReference type="PROSITE-ProRule" id="PRU10055"/>
    </source>
</evidence>
<dbReference type="CAZy" id="GH1">
    <property type="family name" value="Glycoside Hydrolase Family 1"/>
</dbReference>
<dbReference type="GO" id="GO:0005829">
    <property type="term" value="C:cytosol"/>
    <property type="evidence" value="ECO:0007669"/>
    <property type="project" value="TreeGrafter"/>
</dbReference>
<dbReference type="SUPFAM" id="SSF51445">
    <property type="entry name" value="(Trans)glycosidases"/>
    <property type="match status" value="1"/>
</dbReference>
<dbReference type="EMBL" id="CP001185">
    <property type="protein sequence ID" value="ACJ76349.1"/>
    <property type="molecule type" value="Genomic_DNA"/>
</dbReference>
<dbReference type="GO" id="GO:0008422">
    <property type="term" value="F:beta-glucosidase activity"/>
    <property type="evidence" value="ECO:0007669"/>
    <property type="project" value="UniProtKB-EC"/>
</dbReference>
<proteinExistence type="inferred from homology"/>
<evidence type="ECO:0000256" key="8">
    <source>
        <dbReference type="ARBA" id="ARBA00023295"/>
    </source>
</evidence>
<dbReference type="PANTHER" id="PTHR10353:SF36">
    <property type="entry name" value="LP05116P"/>
    <property type="match status" value="1"/>
</dbReference>
<protein>
    <recommendedName>
        <fullName evidence="4 13">Beta-glucosidase</fullName>
        <ecNumber evidence="4 13">3.2.1.21</ecNumber>
    </recommendedName>
</protein>
<evidence type="ECO:0000256" key="9">
    <source>
        <dbReference type="ARBA" id="ARBA00023326"/>
    </source>
</evidence>
<organism evidence="14 15">
    <name type="scientific">Thermosipho africanus (strain TCF52B)</name>
    <dbReference type="NCBI Taxonomy" id="484019"/>
    <lineage>
        <taxon>Bacteria</taxon>
        <taxon>Thermotogati</taxon>
        <taxon>Thermotogota</taxon>
        <taxon>Thermotogae</taxon>
        <taxon>Thermotogales</taxon>
        <taxon>Fervidobacteriaceae</taxon>
        <taxon>Thermosipho</taxon>
    </lineage>
</organism>
<feature type="active site" description="Proton donor" evidence="10">
    <location>
        <position position="165"/>
    </location>
</feature>
<dbReference type="GO" id="GO:0030245">
    <property type="term" value="P:cellulose catabolic process"/>
    <property type="evidence" value="ECO:0007669"/>
    <property type="project" value="UniProtKB-KW"/>
</dbReference>
<dbReference type="RefSeq" id="WP_012580486.1">
    <property type="nucleotide sequence ID" value="NC_011653.1"/>
</dbReference>
<comment type="catalytic activity">
    <reaction evidence="1 13">
        <text>Hydrolysis of terminal, non-reducing beta-D-glucosyl residues with release of beta-D-glucose.</text>
        <dbReference type="EC" id="3.2.1.21"/>
    </reaction>
</comment>
<feature type="binding site" evidence="11">
    <location>
        <position position="120"/>
    </location>
    <ligand>
        <name>substrate</name>
    </ligand>
</feature>
<feature type="binding site" evidence="11">
    <location>
        <begin position="401"/>
        <end position="402"/>
    </location>
    <ligand>
        <name>substrate</name>
    </ligand>
</feature>
<dbReference type="InterPro" id="IPR033132">
    <property type="entry name" value="GH_1_N_CS"/>
</dbReference>
<evidence type="ECO:0000256" key="2">
    <source>
        <dbReference type="ARBA" id="ARBA00004987"/>
    </source>
</evidence>
<dbReference type="OrthoDB" id="2339329at2"/>
<comment type="similarity">
    <text evidence="3 13">Belongs to the glycosyl hydrolase 1 family.</text>
</comment>
<dbReference type="FunFam" id="3.20.20.80:FF:000004">
    <property type="entry name" value="Beta-glucosidase 6-phospho-beta-glucosidase"/>
    <property type="match status" value="1"/>
</dbReference>
<keyword evidence="6" id="KW-0136">Cellulose degradation</keyword>
<feature type="binding site" evidence="11">
    <location>
        <position position="293"/>
    </location>
    <ligand>
        <name>substrate</name>
    </ligand>
</feature>
<comment type="pathway">
    <text evidence="2">Glycan metabolism; cellulose degradation.</text>
</comment>
<dbReference type="PRINTS" id="PR00131">
    <property type="entry name" value="GLHYDRLASE1"/>
</dbReference>
<dbReference type="eggNOG" id="COG2723">
    <property type="taxonomic scope" value="Bacteria"/>
</dbReference>
<dbReference type="Gene3D" id="3.20.20.80">
    <property type="entry name" value="Glycosidases"/>
    <property type="match status" value="1"/>
</dbReference>
<feature type="binding site" evidence="11">
    <location>
        <position position="164"/>
    </location>
    <ligand>
        <name>substrate</name>
    </ligand>
</feature>
<evidence type="ECO:0000256" key="11">
    <source>
        <dbReference type="PIRSR" id="PIRSR617736-2"/>
    </source>
</evidence>
<dbReference type="NCBIfam" id="TIGR03356">
    <property type="entry name" value="BGL"/>
    <property type="match status" value="1"/>
</dbReference>
<evidence type="ECO:0000256" key="1">
    <source>
        <dbReference type="ARBA" id="ARBA00000448"/>
    </source>
</evidence>
<dbReference type="PANTHER" id="PTHR10353">
    <property type="entry name" value="GLYCOSYL HYDROLASE"/>
    <property type="match status" value="1"/>
</dbReference>
<dbReference type="PROSITE" id="PS00653">
    <property type="entry name" value="GLYCOSYL_HYDROL_F1_2"/>
    <property type="match status" value="1"/>
</dbReference>
<evidence type="ECO:0000256" key="6">
    <source>
        <dbReference type="ARBA" id="ARBA00023001"/>
    </source>
</evidence>
<dbReference type="Proteomes" id="UP000002453">
    <property type="component" value="Chromosome"/>
</dbReference>
<reference evidence="14 15" key="1">
    <citation type="journal article" date="2009" name="J. Bacteriol.">
        <title>The genome of Thermosipho africanus TCF52B: lateral genetic connections to the Firmicutes and Archaea.</title>
        <authorList>
            <person name="Nesboe C.L."/>
            <person name="Bapteste E."/>
            <person name="Curtis B."/>
            <person name="Dahle H."/>
            <person name="Lopez P."/>
            <person name="Macleod D."/>
            <person name="Dlutek M."/>
            <person name="Bowman S."/>
            <person name="Zhaxybayeva O."/>
            <person name="Birkeland N.-K."/>
            <person name="Doolittle W.F."/>
        </authorList>
    </citation>
    <scope>NUCLEOTIDE SEQUENCE [LARGE SCALE GENOMIC DNA]</scope>
    <source>
        <strain evidence="14 15">TCF52B</strain>
    </source>
</reference>